<evidence type="ECO:0000313" key="4">
    <source>
        <dbReference type="Proteomes" id="UP001207440"/>
    </source>
</evidence>
<evidence type="ECO:0000259" key="2">
    <source>
        <dbReference type="Pfam" id="PF17288"/>
    </source>
</evidence>
<organism evidence="3 4">
    <name type="scientific">Riemerella anatipestifer</name>
    <name type="common">Moraxella anatipestifer</name>
    <dbReference type="NCBI Taxonomy" id="34085"/>
    <lineage>
        <taxon>Bacteria</taxon>
        <taxon>Pseudomonadati</taxon>
        <taxon>Bacteroidota</taxon>
        <taxon>Flavobacteriia</taxon>
        <taxon>Flavobacteriales</taxon>
        <taxon>Weeksellaceae</taxon>
        <taxon>Riemerella</taxon>
    </lineage>
</organism>
<comment type="caution">
    <text evidence="3">The sequence shown here is derived from an EMBL/GenBank/DDBJ whole genome shotgun (WGS) entry which is preliminary data.</text>
</comment>
<dbReference type="AlphaFoldDB" id="A0AAP3EX50"/>
<gene>
    <name evidence="3" type="ORF">OKE68_08880</name>
</gene>
<accession>A0AAP3EX50</accession>
<feature type="domain" description="Phage terminase large subunit C-terminal" evidence="2">
    <location>
        <begin position="277"/>
        <end position="414"/>
    </location>
</feature>
<dbReference type="InterPro" id="IPR027417">
    <property type="entry name" value="P-loop_NTPase"/>
</dbReference>
<dbReference type="InterPro" id="IPR035413">
    <property type="entry name" value="Terminase_L_C"/>
</dbReference>
<feature type="domain" description="Phage terminase large subunit N-terminal" evidence="1">
    <location>
        <begin position="18"/>
        <end position="222"/>
    </location>
</feature>
<dbReference type="Pfam" id="PF04466">
    <property type="entry name" value="Terminase_3"/>
    <property type="match status" value="1"/>
</dbReference>
<reference evidence="3" key="1">
    <citation type="submission" date="2022-10" db="EMBL/GenBank/DDBJ databases">
        <title>Sifting through the core-genome to identify putative cross-protective antigens against Riemerella anatipestifer.</title>
        <authorList>
            <person name="Zheng X."/>
            <person name="Zhang W."/>
        </authorList>
    </citation>
    <scope>NUCLEOTIDE SEQUENCE</scope>
    <source>
        <strain evidence="3">ZWRA178</strain>
    </source>
</reference>
<dbReference type="EMBL" id="JAOZYT010000062">
    <property type="protein sequence ID" value="MCW0524426.1"/>
    <property type="molecule type" value="Genomic_DNA"/>
</dbReference>
<protein>
    <submittedName>
        <fullName evidence="3">Phage terminase large subunit</fullName>
    </submittedName>
</protein>
<name>A0AAP3EX50_RIEAN</name>
<evidence type="ECO:0000313" key="3">
    <source>
        <dbReference type="EMBL" id="MCW0524426.1"/>
    </source>
</evidence>
<dbReference type="Pfam" id="PF17288">
    <property type="entry name" value="Terminase_3C"/>
    <property type="match status" value="1"/>
</dbReference>
<dbReference type="PANTHER" id="PTHR39184:SF1">
    <property type="entry name" value="PBSX PHAGE TERMINASE LARGE SUBUNIT"/>
    <property type="match status" value="1"/>
</dbReference>
<dbReference type="InterPro" id="IPR052380">
    <property type="entry name" value="Viral_DNA_packaging_terminase"/>
</dbReference>
<proteinExistence type="predicted"/>
<dbReference type="InterPro" id="IPR035412">
    <property type="entry name" value="Terminase_L_N"/>
</dbReference>
<dbReference type="PANTHER" id="PTHR39184">
    <property type="match status" value="1"/>
</dbReference>
<sequence length="432" mass="49723">MPIKTQEVYNPLYTNKDKFIILLTGGRGSAKSYNATTFVERLSFEAGHKILFSRYTMTSARISIIPEFEEKIEKEGVQEYFTVTNNEILNKFSGSSILFRGIKTSSGNQTANLKSIQGITTFVGDEMEEWESEEDYEKLILSIRQKNKQLRVILILNPTDSDHFIYKKYIENTHKIVQIDGVDVQISTHPDVLHIHTTYLDNIENLSEQFLSNIERIKQESIEQCTINGKLDQALFNKSKYAQKIIGRWADMAEGVIFTNWKEGDFDTSIPYCYGQDYGFSIDPDTLVKGAIDHKRKIIYADEKYYGNNQLSTDDLYLLNKSLIDRENDLIVGDSAEPRLIEDLRKKGLNIKPTKKKPGIVSASILKMLEYQIIVTENSYNLKKELRNYTWNDKKAGIPIDKHNHLIDALRYGFIELDEPIQNDLQQIASIL</sequence>
<dbReference type="Gene3D" id="3.30.420.280">
    <property type="match status" value="1"/>
</dbReference>
<dbReference type="Gene3D" id="3.40.50.300">
    <property type="entry name" value="P-loop containing nucleotide triphosphate hydrolases"/>
    <property type="match status" value="1"/>
</dbReference>
<evidence type="ECO:0000259" key="1">
    <source>
        <dbReference type="Pfam" id="PF04466"/>
    </source>
</evidence>
<dbReference type="Proteomes" id="UP001207440">
    <property type="component" value="Unassembled WGS sequence"/>
</dbReference>
<dbReference type="RefSeq" id="WP_214192818.1">
    <property type="nucleotide sequence ID" value="NZ_CP142016.1"/>
</dbReference>